<keyword evidence="3" id="KW-1185">Reference proteome</keyword>
<evidence type="ECO:0000259" key="1">
    <source>
        <dbReference type="Pfam" id="PF14240"/>
    </source>
</evidence>
<dbReference type="Gene3D" id="2.40.30.20">
    <property type="match status" value="1"/>
</dbReference>
<dbReference type="Pfam" id="PF14240">
    <property type="entry name" value="YHYH"/>
    <property type="match status" value="1"/>
</dbReference>
<evidence type="ECO:0000313" key="3">
    <source>
        <dbReference type="Proteomes" id="UP000221247"/>
    </source>
</evidence>
<dbReference type="Proteomes" id="UP000221247">
    <property type="component" value="Segment"/>
</dbReference>
<accession>A0A222YXC4</accession>
<organism evidence="2 3">
    <name type="scientific">Synechococcus phage Bellamy</name>
    <dbReference type="NCBI Taxonomy" id="2023996"/>
    <lineage>
        <taxon>Viruses</taxon>
        <taxon>Duplodnaviria</taxon>
        <taxon>Heunggongvirae</taxon>
        <taxon>Uroviricota</taxon>
        <taxon>Caudoviricetes</taxon>
        <taxon>Pantevenvirales</taxon>
        <taxon>Kyanoviridae</taxon>
        <taxon>Bellamyvirus</taxon>
        <taxon>Bellamyvirus bellamy</taxon>
    </lineage>
</organism>
<sequence length="4067" mass="435867">MSEKRIQINSVVKNQVPQYVREDYPLVTEFLKQYYISQEFQGAPLDLIQNIDKYVKIDETTNLTSHVGLGTVINAYESTINIDLGKFPTGTDGFPDSYGLLKIDDEIITYTGKTRSAFTGCVRGFSGITSYTSPSNPEELVFDTSVGVAHTFGAKVENLSNLFLKKFLSKTKNQLLPGLEDRPFDSQLNEKVFIKQSKDFYLSKGTDKSFEILFKALYAENAKIVRPGEFLFTPSNAQYNVTNDLVVEPITGDPSNLELMTLFQDAFGDTERAYAPVSSVEEIITGTGQTFYRLSVDAGYNKDIRVDGSTYGAFTVQPKTRVIGNVGIGLTVLDVDSTVGFGTSGTLRVTFDDNTVGIVSYKSKSLTQFFNITGIGKTILDSTIVGVNTFAYGKSKNDINETIQVRINSVINDCEHPGAYQQGKNDTILIKTLGIGNTTFKYKNWYYNTAPSYTVESVSLQDASDNTYRVTLNKDHYFRVGDRLTVKASASGNKPLSTVTKIVNERSFLIKGQGLLNVSETFTVSRSLLKAESNDFPGSAVYSANVQNVYKEKYKDDIIVASSSLPFYNANSLNADSRAVVFSGTFIGDEFEIILTGDHGFYTGDALYYTPEKVEQSSTNRQTGITSTTTVLGTSLFGGNTGGEGLYFVKRITARTIKLSKSRTDIYNNKFVTLESSTPVTNNKFDLYDFRQRTLETQKLYRKFSTPIDDGTVTLTNPGFTGLLLNGVEILNYKSNDVIKYGEVRRIDVLNGGDDYDVINPPVLHVEDSVGTGVTGTVSVSGSLQEIRIIDPGFDYEEVPKIRITGGNGQGAEATASLKKVEHKISFNADLATRVGLGTTGSLPSTIGFGTFHKFKTGEKVLYISDDQTVIGGLTTNTSYFVSQVGLTTVRLHPTQVDAVSGINTIVLTSFGSGVQFLKAHKDKSVLESITVINGGENYENKKRNVFPVGINTALNTVNSVNHDFESGEIVKYTCKGTPVSGLTTDTEYYVTKVDDNNFKLSTVGVATEKDIFYRTNRHVNLTSVGVGTHFFNYPDINVSLVGKVGLASTGNTSFEASIQPIFRGQVTSVDLTANGVGYGVSEVINLERLPIVTLGVGSDAQLKPIIKNGAIDEVIVDNQGSGYVSLPDLIIDGDGVGAVLTPVTKTVGSGSTETKVIDYIKVVSGGQNYTQDETTVTVSPAGSGAQFLPILQEWRINLVERFFNTNKITSDDGFITRGVNDAYGLQYSHLYAPRPLRESLSPSDQFGNTIFRKNDIVKVNGIEVASKDHSPIIGYAYDGNPIYGPYGYSGLNGGVITQLKSGYSEDSLTKQQRPPISVFPGGFFIEDYTYKDVVDESVLDKNNGRFCVTPEFPNGTYAYFATIDDSTAQGQGAVFAGFKLPKFPYLVGDAYHSKPDEFNYRYDSNQDDFDLNGSDYCRNTVPHNLIDGNVSYPYITTPNKLTQSVDVLAVSPGKVESIGIETGGDGYKVGDTILFDNTNTQGSGAIAKVTTLKGKQVNSVSVATSSITGVEILPSSAKGDYILFADNPHNFKKFNRVLITGLSTTSSKIGGSYPVGVSSNRLTLVGVGTSSSGVGTVGATGIVTYFKVTGDLNFPQIRENDILGIGTEQVRVLNVDVLNSRIRVLRGVNGVVGASHTITSTLLEDPRKLTINAGFKTTYAPRRNRQIYFDPSESVGLGTATGVGIGSTIVFANPGAGLTRIDIPTKGIYIPYHGLETGDQLTYSPGNGSGIDVQNIVGAASTLSNNQTLFAAKISRDVIGISTVKVGLGTTGSFVGIASTQRNISTLFFTGFGTGVYHSFQTNFSVITAELRRKEVTVQTKQAHGIQGNHEVIIDVNPSISTTVTLKYNDYSRRLIANPKSFASSGVNTTTNTITISGHGYVTGQKVLHTASNPAEGLSDNAIYYIVRVDDDSFKLTNTRYDSTLGKPQVVGITSVSSGTINLINPQIDVIKDSTVEFDLSDSSLAYTAQGISYPAFQLNFYLDNQHTKIWNTSFTNKTFEIARSGKVGVDTDAKVTLTVNSDIPQQLYYKFDTVDESDVPLVKSGIVTDTDVTSYNQINVKESLYNGRYAVSVAATNSFNYYVEETPERVSYAGTTSKLSYITDCTHTTGAINAFTIQNGGVNYYSLPGISTIVGVGTSSTGSGAIISVASTSIGQIKKTIINDIGFDFPSDTTLKPSTAIPQIVTIESLNSFESIGITSNGRGYTVAPKLVVVDGKTKKQVKDVDIGYTIGDSNVTIFKNTFGINNVLPSIIPTSNSNGVGIRTVGFNTVTKDVTIGIDTGFSSGSTFPFVVGDKVLIEGVSIGIGSTGLGYNSEEFEYKLFELTAVDANVGGLGSVTYNMSGDIPSGLTTPGSYDAPNSVGARIIPERFFPNFDIRLQQNNFFNGETVKSKSASGTVEFWDDKTNTLRISSVDTFVTDEIIRGSTSRTEGVATEVRSYESYLKMGATSEVLKGHQNDSGFLNANMQRVQDSDYYQTFAYSINSRIPFDTWDDVVSSTNHTIGYKKFADYQLESTASINVGLATDVSYFDQVNELVGVADLNCVYDFDLVSENFLNVGSKVLSTEVRFANRILQDFLESVGNRVLSIDDVSSQFNSNPRATKFSIANTFALSSRRAMKYITYVRDTRYTAQRQLMIVDLIHDGSRGYINQYGRVESTYDQGSFDFTISGTEGQLQFFPTKFSVNDYQIAAISYNLDDNLLSTGSTSIGGVTLIESDSTTIGVGVGTTAIVSIANTHNSVKVMLEITPDINNTSEFEFNNLNVVHNGTDIEILEYGQLNTSLTGDADVGLGTYSAAFVGSNLEIRFHPRSGVGIGTTGVINTIQVGLATAGITGIGTVDMKHARIEGRTTSISSSGTPGIHTVASYPDTYDVAYFVAQVADTSNNQYEMAEIIVVDDFESGGSTQETYDTEFGEVGTSVGLGTFGTRVSAAGTTELMFTPAASINTVVNVYMNAIRHEDDAKDNIDFTNALIESGFATYEGTERDIKRAFELKHETDNIFDRSFEGNNSDIVNTTTNTITLPNHFFVTGEKITYNHAGAGTSQAIGIASTSFVGVGTTSLLPGNLFVVKVNDDEIKVASSAQNALKAIPEVVDLTSVGIGTSHRFTAINQNAKGIIALDNMIQSPIVSTAVTTTLADQMFSTDDTLKLAGITSIKGSDLLKIGDEIIRVDGVGIGSTNALTLRRGWMGTGVAYAATGALVTKVVGNYNIVDNVLHFVDAPFGNTPIGTDTNPPDARDFQGISTSSSFQGRIFLRSGVEDSSNETYHKNYIFDDISNQFNGSQKEFTLKQNGSDVTGIATETGVILVSDIFQTPGSTNQYTMSENAGITSISFVGSAVSNTSDIRTSTVPVGGVIVSVGSTEGFGYQPLVAAGGTAAVSIAGTIQSISIGNSGSGYRPGAQTVNVGVATTSLTGSNRLNIGTASISGGHIVSVAITNPGTGYTSTEPPVVIFDDPISYSDIPLVYSSTSAGLGTGAKIDIVVGQGSSVIDFEIRNTGYGYGNNETLTVSIGGTVGIPTDTTKTFQEFQITVDDIATDEFTGWSVGELQVMDNIEQFINGSRTNFPIELNGVVTSIVAGKGSKVNVQDVLLVFVNNILQVPGKGYIFNGGSQIEFTEAPKIGDSVEIIFYKGTGAQDVVLREVLETVKQGDTLQLQSDDQFLDEDVRSVDLVTGTDVAQTNTYSGPGNIQNTALLRPVIWCRQTEDKFINEQEVGKDREIYEPLVSPTAHIIKNVGVGSTAIYVDTLRPLFNVFNEVEDKSNLLFQDKVKFITQEDKVSAAGTALVSAAGTITSVAISTGGVGYSTAQVSFASTAAGIGIGTTTTALGTVTIGAAGTITGVAITNPGLGYTQTNPPLVLFSPPTRGVEENKVVSYIGDSGVIVGFGTTSVGIGTTQFILDLHIPSDSFLRNAGLTTGVVSAAITASSLSAGDYFVVFGSNVGSATTSITALDSSGATVGIGTSHIDNVYQVASSETVFRPTGVNSEGVGIGTSHITRVFVNVDNNFPYGVGIQTSNSFGEFSWGKIQLSSRSKVTSYSAFTLGGVGGITTSTFVQRSKALKFKNYDI</sequence>
<gene>
    <name evidence="2" type="primary">111</name>
    <name evidence="2" type="ORF">PBI_BELLAMY_111</name>
</gene>
<feature type="domain" description="YHYH" evidence="1">
    <location>
        <begin position="1266"/>
        <end position="1365"/>
    </location>
</feature>
<proteinExistence type="predicted"/>
<dbReference type="RefSeq" id="YP_009791268.1">
    <property type="nucleotide sequence ID" value="NC_047838.1"/>
</dbReference>
<evidence type="ECO:0000313" key="2">
    <source>
        <dbReference type="EMBL" id="ASR76156.1"/>
    </source>
</evidence>
<dbReference type="GeneID" id="54981441"/>
<reference evidence="2 3" key="1">
    <citation type="submission" date="2017-06" db="EMBL/GenBank/DDBJ databases">
        <authorList>
            <person name="Kim H.J."/>
            <person name="Triplett B.A."/>
        </authorList>
    </citation>
    <scope>NUCLEOTIDE SEQUENCE [LARGE SCALE GENOMIC DNA]</scope>
</reference>
<dbReference type="EMBL" id="MF351863">
    <property type="protein sequence ID" value="ASR76156.1"/>
    <property type="molecule type" value="Genomic_DNA"/>
</dbReference>
<dbReference type="InterPro" id="IPR025924">
    <property type="entry name" value="YHYH_dom"/>
</dbReference>
<protein>
    <submittedName>
        <fullName evidence="2">Baseplate wedge initiator</fullName>
    </submittedName>
</protein>
<dbReference type="KEGG" id="vg:54981441"/>
<name>A0A222YXC4_9CAUD</name>
<dbReference type="InterPro" id="IPR023366">
    <property type="entry name" value="ATP_synth_asu-like_sf"/>
</dbReference>